<dbReference type="RefSeq" id="WP_156641050.1">
    <property type="nucleotide sequence ID" value="NZ_WOXT01000001.1"/>
</dbReference>
<dbReference type="GO" id="GO:0016740">
    <property type="term" value="F:transferase activity"/>
    <property type="evidence" value="ECO:0007669"/>
    <property type="project" value="UniProtKB-KW"/>
</dbReference>
<dbReference type="Pfam" id="PF00535">
    <property type="entry name" value="Glycos_transf_2"/>
    <property type="match status" value="1"/>
</dbReference>
<reference evidence="2 3" key="1">
    <citation type="submission" date="2019-12" db="EMBL/GenBank/DDBJ databases">
        <authorList>
            <person name="Xu J."/>
        </authorList>
    </citation>
    <scope>NUCLEOTIDE SEQUENCE [LARGE SCALE GENOMIC DNA]</scope>
    <source>
        <strain evidence="2 3">HX-5-24</strain>
    </source>
</reference>
<dbReference type="SUPFAM" id="SSF53448">
    <property type="entry name" value="Nucleotide-diphospho-sugar transferases"/>
    <property type="match status" value="1"/>
</dbReference>
<dbReference type="Proteomes" id="UP000479692">
    <property type="component" value="Unassembled WGS sequence"/>
</dbReference>
<gene>
    <name evidence="2" type="ORF">GN331_06305</name>
</gene>
<evidence type="ECO:0000313" key="3">
    <source>
        <dbReference type="Proteomes" id="UP000479692"/>
    </source>
</evidence>
<dbReference type="AlphaFoldDB" id="A0A7C9LH86"/>
<protein>
    <submittedName>
        <fullName evidence="2">Glycosyltransferase</fullName>
    </submittedName>
</protein>
<evidence type="ECO:0000259" key="1">
    <source>
        <dbReference type="Pfam" id="PF00535"/>
    </source>
</evidence>
<dbReference type="Gene3D" id="3.90.550.10">
    <property type="entry name" value="Spore Coat Polysaccharide Biosynthesis Protein SpsA, Chain A"/>
    <property type="match status" value="1"/>
</dbReference>
<proteinExistence type="predicted"/>
<keyword evidence="3" id="KW-1185">Reference proteome</keyword>
<dbReference type="EMBL" id="WOXT01000001">
    <property type="protein sequence ID" value="MUV13820.1"/>
    <property type="molecule type" value="Genomic_DNA"/>
</dbReference>
<keyword evidence="2" id="KW-0808">Transferase</keyword>
<feature type="domain" description="Glycosyltransferase 2-like" evidence="1">
    <location>
        <begin position="8"/>
        <end position="137"/>
    </location>
</feature>
<dbReference type="CDD" id="cd00761">
    <property type="entry name" value="Glyco_tranf_GTA_type"/>
    <property type="match status" value="1"/>
</dbReference>
<dbReference type="InterPro" id="IPR050834">
    <property type="entry name" value="Glycosyltransf_2"/>
</dbReference>
<comment type="caution">
    <text evidence="2">The sequence shown here is derived from an EMBL/GenBank/DDBJ whole genome shotgun (WGS) entry which is preliminary data.</text>
</comment>
<accession>A0A7C9LH86</accession>
<dbReference type="PANTHER" id="PTHR43685">
    <property type="entry name" value="GLYCOSYLTRANSFERASE"/>
    <property type="match status" value="1"/>
</dbReference>
<sequence>MSAPTFVSVYIPTHERRALLERALRSVLAQTWPHFEVIVVDDGSRDGTREWLDAFTGDPRVRAFHFDAPRGAQAARNFALAQARFDLVTGLDDDDAWLPDRLRQLVEALQPGVGFVAAADVVERDDGTRHLARRPARITHDMLLRRNVVGNQVLARKADVIACGGFDEALTASQDYDLWIRLAAQAGDGVGLSAPLQVVHAQAARARVSTSSRRRKGVLRVWRKYRGAMTPAQRKSHLFNLLRTTGRPITLRTARALWSREDGPRIVAHWLRGHRLLSDAWLERLAHLRDRAEIDAALAGQPHRIPEGTTP</sequence>
<organism evidence="2 3">
    <name type="scientific">Noviluteimonas gilva</name>
    <dbReference type="NCBI Taxonomy" id="2682097"/>
    <lineage>
        <taxon>Bacteria</taxon>
        <taxon>Pseudomonadati</taxon>
        <taxon>Pseudomonadota</taxon>
        <taxon>Gammaproteobacteria</taxon>
        <taxon>Lysobacterales</taxon>
        <taxon>Lysobacteraceae</taxon>
        <taxon>Noviluteimonas</taxon>
    </lineage>
</organism>
<name>A0A7C9LH86_9GAMM</name>
<dbReference type="InterPro" id="IPR029044">
    <property type="entry name" value="Nucleotide-diphossugar_trans"/>
</dbReference>
<dbReference type="PANTHER" id="PTHR43685:SF2">
    <property type="entry name" value="GLYCOSYLTRANSFERASE 2-LIKE DOMAIN-CONTAINING PROTEIN"/>
    <property type="match status" value="1"/>
</dbReference>
<dbReference type="InterPro" id="IPR001173">
    <property type="entry name" value="Glyco_trans_2-like"/>
</dbReference>
<evidence type="ECO:0000313" key="2">
    <source>
        <dbReference type="EMBL" id="MUV13820.1"/>
    </source>
</evidence>